<dbReference type="InterPro" id="IPR036380">
    <property type="entry name" value="Isochorismatase-like_sf"/>
</dbReference>
<keyword evidence="3" id="KW-0479">Metal-binding</keyword>
<dbReference type="PANTHER" id="PTHR11080">
    <property type="entry name" value="PYRAZINAMIDASE/NICOTINAMIDASE"/>
    <property type="match status" value="1"/>
</dbReference>
<evidence type="ECO:0000256" key="2">
    <source>
        <dbReference type="ARBA" id="ARBA00022642"/>
    </source>
</evidence>
<accession>A0A8S5VCL7</accession>
<dbReference type="InterPro" id="IPR000868">
    <property type="entry name" value="Isochorismatase-like_dom"/>
</dbReference>
<evidence type="ECO:0000256" key="4">
    <source>
        <dbReference type="ARBA" id="ARBA00022801"/>
    </source>
</evidence>
<evidence type="ECO:0000256" key="7">
    <source>
        <dbReference type="ARBA" id="ARBA00043224"/>
    </source>
</evidence>
<evidence type="ECO:0000313" key="9">
    <source>
        <dbReference type="EMBL" id="DAG04438.1"/>
    </source>
</evidence>
<dbReference type="EMBL" id="BK016244">
    <property type="protein sequence ID" value="DAG04438.1"/>
    <property type="molecule type" value="Genomic_DNA"/>
</dbReference>
<dbReference type="InterPro" id="IPR052347">
    <property type="entry name" value="Isochorismatase_Nicotinamidase"/>
</dbReference>
<evidence type="ECO:0000256" key="6">
    <source>
        <dbReference type="ARBA" id="ARBA00039017"/>
    </source>
</evidence>
<reference evidence="9" key="1">
    <citation type="journal article" date="2021" name="Proc. Natl. Acad. Sci. U.S.A.">
        <title>A Catalog of Tens of Thousands of Viruses from Human Metagenomes Reveals Hidden Associations with Chronic Diseases.</title>
        <authorList>
            <person name="Tisza M.J."/>
            <person name="Buck C.B."/>
        </authorList>
    </citation>
    <scope>NUCLEOTIDE SEQUENCE</scope>
    <source>
        <strain evidence="9">CtDXu9</strain>
    </source>
</reference>
<evidence type="ECO:0000256" key="5">
    <source>
        <dbReference type="ARBA" id="ARBA00037900"/>
    </source>
</evidence>
<dbReference type="EC" id="3.5.1.19" evidence="6"/>
<organism evidence="9">
    <name type="scientific">Siphoviridae sp. ctDXu9</name>
    <dbReference type="NCBI Taxonomy" id="2825387"/>
    <lineage>
        <taxon>Viruses</taxon>
        <taxon>Duplodnaviria</taxon>
        <taxon>Heunggongvirae</taxon>
        <taxon>Uroviricota</taxon>
        <taxon>Caudoviricetes</taxon>
    </lineage>
</organism>
<name>A0A8S5VCL7_9CAUD</name>
<dbReference type="Pfam" id="PF00857">
    <property type="entry name" value="Isochorismatase"/>
    <property type="match status" value="1"/>
</dbReference>
<comment type="pathway">
    <text evidence="5">Cofactor biosynthesis; nicotinate biosynthesis; nicotinate from nicotinamide: step 1/1.</text>
</comment>
<dbReference type="GO" id="GO:0046872">
    <property type="term" value="F:metal ion binding"/>
    <property type="evidence" value="ECO:0007669"/>
    <property type="project" value="UniProtKB-KW"/>
</dbReference>
<comment type="similarity">
    <text evidence="1">Belongs to the isochorismatase family.</text>
</comment>
<protein>
    <recommendedName>
        <fullName evidence="6">nicotinamidase</fullName>
        <ecNumber evidence="6">3.5.1.19</ecNumber>
    </recommendedName>
    <alternativeName>
        <fullName evidence="7">Nicotinamide deamidase</fullName>
    </alternativeName>
</protein>
<evidence type="ECO:0000256" key="3">
    <source>
        <dbReference type="ARBA" id="ARBA00022723"/>
    </source>
</evidence>
<dbReference type="PANTHER" id="PTHR11080:SF2">
    <property type="entry name" value="LD05707P"/>
    <property type="match status" value="1"/>
</dbReference>
<evidence type="ECO:0000256" key="1">
    <source>
        <dbReference type="ARBA" id="ARBA00006336"/>
    </source>
</evidence>
<feature type="domain" description="Isochorismatase-like" evidence="8">
    <location>
        <begin position="45"/>
        <end position="219"/>
    </location>
</feature>
<dbReference type="GO" id="GO:0019363">
    <property type="term" value="P:pyridine nucleotide biosynthetic process"/>
    <property type="evidence" value="ECO:0007669"/>
    <property type="project" value="UniProtKB-KW"/>
</dbReference>
<dbReference type="SUPFAM" id="SSF52499">
    <property type="entry name" value="Isochorismatase-like hydrolases"/>
    <property type="match status" value="1"/>
</dbReference>
<evidence type="ECO:0000259" key="8">
    <source>
        <dbReference type="Pfam" id="PF00857"/>
    </source>
</evidence>
<dbReference type="CDD" id="cd00431">
    <property type="entry name" value="cysteine_hydrolases"/>
    <property type="match status" value="1"/>
</dbReference>
<keyword evidence="4 9" id="KW-0378">Hydrolase</keyword>
<proteinExistence type="inferred from homology"/>
<dbReference type="GO" id="GO:0008936">
    <property type="term" value="F:nicotinamidase activity"/>
    <property type="evidence" value="ECO:0007669"/>
    <property type="project" value="UniProtKB-EC"/>
</dbReference>
<keyword evidence="2" id="KW-0662">Pyridine nucleotide biosynthesis</keyword>
<dbReference type="Gene3D" id="3.40.50.850">
    <property type="entry name" value="Isochorismatase-like"/>
    <property type="match status" value="1"/>
</dbReference>
<sequence length="221" mass="25227">MLHIDIKVLMVQQIIIQDMISSKLKMEHSKLKNGRIKMEKEKKKVLIVIDVQNDFVTGSLGTPEAQAIIPNVKEKFDEYKNNKNYVILTKDTHHSDYADTSEGRKLPEHCMYGTKGWEIVDELDYKNLDSFMVCCKSTFGFDDWNWEETFDIAYDSSLLDIEIIGICTDICVITNALLIKTYYPEAKITVDASCCAGSTPEKHKAALDVMESCQINVINRN</sequence>